<evidence type="ECO:0000256" key="1">
    <source>
        <dbReference type="ARBA" id="ARBA00004418"/>
    </source>
</evidence>
<dbReference type="InterPro" id="IPR004852">
    <property type="entry name" value="Di-haem_cyt_c_peroxidsae"/>
</dbReference>
<dbReference type="InterPro" id="IPR009056">
    <property type="entry name" value="Cyt_c-like_dom"/>
</dbReference>
<reference evidence="10 11" key="1">
    <citation type="submission" date="2020-02" db="EMBL/GenBank/DDBJ databases">
        <authorList>
            <person name="Babadi Z.K."/>
            <person name="Risdian C."/>
            <person name="Ebrahimipour G.H."/>
            <person name="Wink J."/>
        </authorList>
    </citation>
    <scope>NUCLEOTIDE SEQUENCE [LARGE SCALE GENOMIC DNA]</scope>
    <source>
        <strain evidence="10 11">ZKHCc1 1396</strain>
    </source>
</reference>
<evidence type="ECO:0000256" key="6">
    <source>
        <dbReference type="ARBA" id="ARBA00023002"/>
    </source>
</evidence>
<sequence>MARRRWQAWKSLATVALLATGCADPELPPDGPAPYDWKLPPGFPTPRVPQDNPMSEAKVELGRSLFYDKRLSLNGTQSCGSCHEQAKAFTDGRVHSVGSTGQTHRRNGQGLANVAYATSLTWANPALTTLESQVLTPLFGTEPVELGFADQQDVLLDRLRADAALSARFAEAFPDEATPVSLATLTRSLSAFQRALISGTAPYDRYLYGGAVEALSPAAKRGMELFLSERLECDHCHSGFNFQDATVHDATPEPILPYHNTGLYNEDGQGAYPATDPGLIELTGRPEDMGRFRAPSLRNVAVTAPYMHDGSLETLSDVLDHYAAGGLARASNGGAASPLQSPFVRGFTLTPGEKADVIAFLESLTDTEFLNDPRFADPAVVP</sequence>
<dbReference type="EMBL" id="JAAIYO010000007">
    <property type="protein sequence ID" value="MBE4751202.1"/>
    <property type="molecule type" value="Genomic_DNA"/>
</dbReference>
<keyword evidence="4" id="KW-0732">Signal</keyword>
<dbReference type="PANTHER" id="PTHR30600">
    <property type="entry name" value="CYTOCHROME C PEROXIDASE-RELATED"/>
    <property type="match status" value="1"/>
</dbReference>
<dbReference type="Gene3D" id="1.10.760.10">
    <property type="entry name" value="Cytochrome c-like domain"/>
    <property type="match status" value="2"/>
</dbReference>
<protein>
    <submittedName>
        <fullName evidence="10">Di-heme enzyme</fullName>
    </submittedName>
</protein>
<keyword evidence="7 8" id="KW-0408">Iron</keyword>
<dbReference type="InterPro" id="IPR026259">
    <property type="entry name" value="MauG/Cytc_peroxidase"/>
</dbReference>
<organism evidence="10 11">
    <name type="scientific">Corallococcus soli</name>
    <dbReference type="NCBI Taxonomy" id="2710757"/>
    <lineage>
        <taxon>Bacteria</taxon>
        <taxon>Pseudomonadati</taxon>
        <taxon>Myxococcota</taxon>
        <taxon>Myxococcia</taxon>
        <taxon>Myxococcales</taxon>
        <taxon>Cystobacterineae</taxon>
        <taxon>Myxococcaceae</taxon>
        <taxon>Corallococcus</taxon>
    </lineage>
</organism>
<dbReference type="InterPro" id="IPR051395">
    <property type="entry name" value="Cytochrome_c_Peroxidase/MauG"/>
</dbReference>
<dbReference type="PROSITE" id="PS51007">
    <property type="entry name" value="CYTC"/>
    <property type="match status" value="2"/>
</dbReference>
<accession>A0ABR9PTE9</accession>
<evidence type="ECO:0000256" key="8">
    <source>
        <dbReference type="PROSITE-ProRule" id="PRU00433"/>
    </source>
</evidence>
<keyword evidence="5" id="KW-0574">Periplasm</keyword>
<keyword evidence="2 8" id="KW-0349">Heme</keyword>
<dbReference type="SUPFAM" id="SSF46626">
    <property type="entry name" value="Cytochrome c"/>
    <property type="match status" value="2"/>
</dbReference>
<dbReference type="PANTHER" id="PTHR30600:SF14">
    <property type="entry name" value="CYTOCHROME C PEROXIDASE"/>
    <property type="match status" value="1"/>
</dbReference>
<dbReference type="PIRSF" id="PIRSF000294">
    <property type="entry name" value="Cytochrome-c_peroxidase"/>
    <property type="match status" value="1"/>
</dbReference>
<dbReference type="InterPro" id="IPR023929">
    <property type="entry name" value="MbnH-like"/>
</dbReference>
<dbReference type="NCBIfam" id="TIGR04039">
    <property type="entry name" value="MXAN_0977_Heme2"/>
    <property type="match status" value="1"/>
</dbReference>
<evidence type="ECO:0000313" key="11">
    <source>
        <dbReference type="Proteomes" id="UP001516472"/>
    </source>
</evidence>
<gene>
    <name evidence="10" type="ORF">G4177_23790</name>
</gene>
<feature type="domain" description="Cytochrome c" evidence="9">
    <location>
        <begin position="57"/>
        <end position="193"/>
    </location>
</feature>
<proteinExistence type="predicted"/>
<keyword evidence="3 8" id="KW-0479">Metal-binding</keyword>
<feature type="domain" description="Cytochrome c" evidence="9">
    <location>
        <begin position="217"/>
        <end position="365"/>
    </location>
</feature>
<name>A0ABR9PTE9_9BACT</name>
<keyword evidence="11" id="KW-1185">Reference proteome</keyword>
<keyword evidence="6" id="KW-0560">Oxidoreductase</keyword>
<dbReference type="Pfam" id="PF03150">
    <property type="entry name" value="CCP_MauG"/>
    <property type="match status" value="1"/>
</dbReference>
<evidence type="ECO:0000256" key="3">
    <source>
        <dbReference type="ARBA" id="ARBA00022723"/>
    </source>
</evidence>
<evidence type="ECO:0000256" key="7">
    <source>
        <dbReference type="ARBA" id="ARBA00023004"/>
    </source>
</evidence>
<dbReference type="InterPro" id="IPR036909">
    <property type="entry name" value="Cyt_c-like_dom_sf"/>
</dbReference>
<dbReference type="PROSITE" id="PS51257">
    <property type="entry name" value="PROKAR_LIPOPROTEIN"/>
    <property type="match status" value="1"/>
</dbReference>
<evidence type="ECO:0000256" key="2">
    <source>
        <dbReference type="ARBA" id="ARBA00022617"/>
    </source>
</evidence>
<comment type="subcellular location">
    <subcellularLocation>
        <location evidence="1">Periplasm</location>
    </subcellularLocation>
</comment>
<evidence type="ECO:0000259" key="9">
    <source>
        <dbReference type="PROSITE" id="PS51007"/>
    </source>
</evidence>
<dbReference type="RefSeq" id="WP_193428402.1">
    <property type="nucleotide sequence ID" value="NZ_CBCSIP010000010.1"/>
</dbReference>
<evidence type="ECO:0000256" key="4">
    <source>
        <dbReference type="ARBA" id="ARBA00022729"/>
    </source>
</evidence>
<dbReference type="Proteomes" id="UP001516472">
    <property type="component" value="Unassembled WGS sequence"/>
</dbReference>
<evidence type="ECO:0000313" key="10">
    <source>
        <dbReference type="EMBL" id="MBE4751202.1"/>
    </source>
</evidence>
<evidence type="ECO:0000256" key="5">
    <source>
        <dbReference type="ARBA" id="ARBA00022764"/>
    </source>
</evidence>
<comment type="caution">
    <text evidence="10">The sequence shown here is derived from an EMBL/GenBank/DDBJ whole genome shotgun (WGS) entry which is preliminary data.</text>
</comment>